<gene>
    <name evidence="1" type="ORF">GDO78_005095</name>
</gene>
<dbReference type="AlphaFoldDB" id="A0A8J6FL42"/>
<evidence type="ECO:0000313" key="2">
    <source>
        <dbReference type="Proteomes" id="UP000770717"/>
    </source>
</evidence>
<dbReference type="Proteomes" id="UP000770717">
    <property type="component" value="Unassembled WGS sequence"/>
</dbReference>
<dbReference type="EMBL" id="WNTK01000002">
    <property type="protein sequence ID" value="KAG9488905.1"/>
    <property type="molecule type" value="Genomic_DNA"/>
</dbReference>
<protein>
    <submittedName>
        <fullName evidence="1">Uncharacterized protein</fullName>
    </submittedName>
</protein>
<comment type="caution">
    <text evidence="1">The sequence shown here is derived from an EMBL/GenBank/DDBJ whole genome shotgun (WGS) entry which is preliminary data.</text>
</comment>
<sequence length="146" mass="16706">MGLKKCPTVGIDCTLHVLSDLDSVGWDHTFKSRQPRHFSIVRNYIAVGKFCRRWPMLHSLINHRSHTGRMELLHYYIAHTKLSTCDQPPASANEYPVIWGFFWSADGNFPQGAILVYCDIPIHMCTITLRGLLDGTIFLQMSKSEQ</sequence>
<keyword evidence="2" id="KW-1185">Reference proteome</keyword>
<evidence type="ECO:0000313" key="1">
    <source>
        <dbReference type="EMBL" id="KAG9488905.1"/>
    </source>
</evidence>
<name>A0A8J6FL42_ELECQ</name>
<proteinExistence type="predicted"/>
<organism evidence="1 2">
    <name type="scientific">Eleutherodactylus coqui</name>
    <name type="common">Puerto Rican coqui</name>
    <dbReference type="NCBI Taxonomy" id="57060"/>
    <lineage>
        <taxon>Eukaryota</taxon>
        <taxon>Metazoa</taxon>
        <taxon>Chordata</taxon>
        <taxon>Craniata</taxon>
        <taxon>Vertebrata</taxon>
        <taxon>Euteleostomi</taxon>
        <taxon>Amphibia</taxon>
        <taxon>Batrachia</taxon>
        <taxon>Anura</taxon>
        <taxon>Neobatrachia</taxon>
        <taxon>Hyloidea</taxon>
        <taxon>Eleutherodactylidae</taxon>
        <taxon>Eleutherodactylinae</taxon>
        <taxon>Eleutherodactylus</taxon>
        <taxon>Eleutherodactylus</taxon>
    </lineage>
</organism>
<accession>A0A8J6FL42</accession>
<reference evidence="1" key="1">
    <citation type="thesis" date="2020" institute="ProQuest LLC" country="789 East Eisenhower Parkway, Ann Arbor, MI, USA">
        <title>Comparative Genomics and Chromosome Evolution.</title>
        <authorList>
            <person name="Mudd A.B."/>
        </authorList>
    </citation>
    <scope>NUCLEOTIDE SEQUENCE</scope>
    <source>
        <strain evidence="1">HN-11 Male</strain>
        <tissue evidence="1">Kidney and liver</tissue>
    </source>
</reference>